<evidence type="ECO:0000313" key="20">
    <source>
        <dbReference type="Proteomes" id="UP000234206"/>
    </source>
</evidence>
<dbReference type="PROSITE" id="PS50893">
    <property type="entry name" value="ABC_TRANSPORTER_2"/>
    <property type="match status" value="2"/>
</dbReference>
<evidence type="ECO:0000259" key="18">
    <source>
        <dbReference type="PROSITE" id="PS50893"/>
    </source>
</evidence>
<evidence type="ECO:0000256" key="5">
    <source>
        <dbReference type="ARBA" id="ARBA00022741"/>
    </source>
</evidence>
<feature type="region of interest" description="Disordered" evidence="17">
    <location>
        <begin position="611"/>
        <end position="634"/>
    </location>
</feature>
<feature type="compositionally biased region" description="Low complexity" evidence="17">
    <location>
        <begin position="10"/>
        <end position="27"/>
    </location>
</feature>
<keyword evidence="9" id="KW-0862">Zinc</keyword>
<dbReference type="InterPro" id="IPR003439">
    <property type="entry name" value="ABC_transporter-like_ATP-bd"/>
</dbReference>
<organism evidence="19 20">
    <name type="scientific">Kytococcus schroeteri</name>
    <dbReference type="NCBI Taxonomy" id="138300"/>
    <lineage>
        <taxon>Bacteria</taxon>
        <taxon>Bacillati</taxon>
        <taxon>Actinomycetota</taxon>
        <taxon>Actinomycetes</taxon>
        <taxon>Micrococcales</taxon>
        <taxon>Kytococcaceae</taxon>
        <taxon>Kytococcus</taxon>
    </lineage>
</organism>
<evidence type="ECO:0000313" key="19">
    <source>
        <dbReference type="EMBL" id="PKZ41615.1"/>
    </source>
</evidence>
<evidence type="ECO:0000256" key="8">
    <source>
        <dbReference type="ARBA" id="ARBA00022771"/>
    </source>
</evidence>
<sequence length="878" mass="92054">MTSGATDSLAQPPSQPAAASPSTPTDATHITVTGAHLHNLRDVSVTIPRNRLVAVTGVSGSGKSSLAFGTIHAEAQRRYLETVAPFARRLIHGALDPQVRSITGLPPAVALGQQATSSGTSSRSTVATVSQTGSIVRMLYSRCGTYPEGAETLYSDAFSTNTATGACPACSGLGVVHEPTESSMVPDPDLSIAEGAIAAWPGAWQGKNYRDITATLGYDVTVPWRTLPQESRDWILFTDEQPVVQVVPERDPERIQRPYSGQFSSARRYLMRTLAETKSATQRARALRFVESRPCPTCGGAGLRPDAQQVTWQGHGIVGLSALPVTEVDRLARARLAVLPDADAPAGDATSPDVPPPAAPTAQEAAERALLTDLVARTAVLLELGLGHLSLDRRSPTLSPGEMQRLRLGTLLHTGLFGVVYVLDEPSAGLHPRDAEALLRVLRRLVEDGNTVLVVEHDMAVVAACDHVVDVGPGAGQDGGLVLHSGPVDELPGVSASLTGRYLERPVHPEEVREGGPRAATGWLRVHGIHRHTVAGADVDLPMGAVTVVTGVSGSGKSSLLDGIAEAVRAHAEEVATEADDADAPADDAPATPGTPGESSLVGVVSAIGPRESTTQHTGGTVGGATPGVDDGDPAEVPGRLVRITQKPIGRSPRSTLATYTGAFDRVRSLFAATPEAKECGFGAGRFSFNTAPGRCPTCEGQGSVSVELLFMPGTYSICPDCHGARYDDETLEVRWNGLTIAEVLDLTVDEARTVFADEAPVRRTVEALATLGLGYLRLGHPATELSGGEAQRIKLATELRTRRRQPTLYLFDEPTTGLHPADTHRLLRQLHTLADAGHTVVLAEHDPVALGTADHLVEMGPGAGSEGGRVIASSPAG</sequence>
<dbReference type="GO" id="GO:0005524">
    <property type="term" value="F:ATP binding"/>
    <property type="evidence" value="ECO:0007669"/>
    <property type="project" value="UniProtKB-KW"/>
</dbReference>
<dbReference type="InterPro" id="IPR003593">
    <property type="entry name" value="AAA+_ATPase"/>
</dbReference>
<dbReference type="GO" id="GO:0003677">
    <property type="term" value="F:DNA binding"/>
    <property type="evidence" value="ECO:0007669"/>
    <property type="project" value="UniProtKB-KW"/>
</dbReference>
<keyword evidence="10" id="KW-0067">ATP-binding</keyword>
<evidence type="ECO:0000256" key="6">
    <source>
        <dbReference type="ARBA" id="ARBA00022763"/>
    </source>
</evidence>
<evidence type="ECO:0000256" key="11">
    <source>
        <dbReference type="ARBA" id="ARBA00022881"/>
    </source>
</evidence>
<dbReference type="PROSITE" id="PS00211">
    <property type="entry name" value="ABC_TRANSPORTER_1"/>
    <property type="match status" value="2"/>
</dbReference>
<feature type="compositionally biased region" description="Acidic residues" evidence="17">
    <location>
        <begin position="575"/>
        <end position="586"/>
    </location>
</feature>
<dbReference type="Proteomes" id="UP000234206">
    <property type="component" value="Unassembled WGS sequence"/>
</dbReference>
<dbReference type="RefSeq" id="WP_101849646.1">
    <property type="nucleotide sequence ID" value="NZ_PKIZ01000011.1"/>
</dbReference>
<comment type="similarity">
    <text evidence="14">Belongs to the ABC transporter superfamily. UvrA family.</text>
</comment>
<comment type="subcellular location">
    <subcellularLocation>
        <location evidence="1">Cytoplasm</location>
    </subcellularLocation>
</comment>
<feature type="domain" description="ABC transporter" evidence="18">
    <location>
        <begin position="507"/>
        <end position="875"/>
    </location>
</feature>
<keyword evidence="3" id="KW-0479">Metal-binding</keyword>
<keyword evidence="11" id="KW-0267">Excision nuclease</keyword>
<dbReference type="GO" id="GO:0016887">
    <property type="term" value="F:ATP hydrolysis activity"/>
    <property type="evidence" value="ECO:0007669"/>
    <property type="project" value="InterPro"/>
</dbReference>
<evidence type="ECO:0000256" key="10">
    <source>
        <dbReference type="ARBA" id="ARBA00022840"/>
    </source>
</evidence>
<dbReference type="InterPro" id="IPR017871">
    <property type="entry name" value="ABC_transporter-like_CS"/>
</dbReference>
<keyword evidence="7" id="KW-0228">DNA excision</keyword>
<feature type="region of interest" description="Disordered" evidence="17">
    <location>
        <begin position="1"/>
        <end position="27"/>
    </location>
</feature>
<evidence type="ECO:0000256" key="15">
    <source>
        <dbReference type="ARBA" id="ARBA00039316"/>
    </source>
</evidence>
<evidence type="ECO:0000256" key="2">
    <source>
        <dbReference type="ARBA" id="ARBA00022490"/>
    </source>
</evidence>
<feature type="region of interest" description="Disordered" evidence="17">
    <location>
        <begin position="343"/>
        <end position="364"/>
    </location>
</feature>
<dbReference type="PANTHER" id="PTHR43152:SF1">
    <property type="entry name" value="UVRA PROTEIN"/>
    <property type="match status" value="1"/>
</dbReference>
<dbReference type="SMART" id="SM00382">
    <property type="entry name" value="AAA"/>
    <property type="match status" value="2"/>
</dbReference>
<evidence type="ECO:0000256" key="7">
    <source>
        <dbReference type="ARBA" id="ARBA00022769"/>
    </source>
</evidence>
<protein>
    <recommendedName>
        <fullName evidence="15">UvrABC system protein A</fullName>
    </recommendedName>
    <alternativeName>
        <fullName evidence="16">Excinuclease ABC subunit A</fullName>
    </alternativeName>
</protein>
<keyword evidence="5" id="KW-0547">Nucleotide-binding</keyword>
<proteinExistence type="inferred from homology"/>
<dbReference type="Pfam" id="PF17755">
    <property type="entry name" value="UvrA_DNA-bind"/>
    <property type="match status" value="1"/>
</dbReference>
<dbReference type="OrthoDB" id="9809851at2"/>
<name>A0A2I1PAE4_9MICO</name>
<dbReference type="PANTHER" id="PTHR43152">
    <property type="entry name" value="UVRABC SYSTEM PROTEIN A"/>
    <property type="match status" value="1"/>
</dbReference>
<dbReference type="SUPFAM" id="SSF52540">
    <property type="entry name" value="P-loop containing nucleoside triphosphate hydrolases"/>
    <property type="match status" value="2"/>
</dbReference>
<dbReference type="InterPro" id="IPR027417">
    <property type="entry name" value="P-loop_NTPase"/>
</dbReference>
<keyword evidence="20" id="KW-1185">Reference proteome</keyword>
<dbReference type="EMBL" id="PKIZ01000011">
    <property type="protein sequence ID" value="PKZ41615.1"/>
    <property type="molecule type" value="Genomic_DNA"/>
</dbReference>
<gene>
    <name evidence="19" type="ORF">CYJ76_06975</name>
</gene>
<evidence type="ECO:0000256" key="13">
    <source>
        <dbReference type="ARBA" id="ARBA00023204"/>
    </source>
</evidence>
<keyword evidence="6" id="KW-0227">DNA damage</keyword>
<evidence type="ECO:0000256" key="9">
    <source>
        <dbReference type="ARBA" id="ARBA00022833"/>
    </source>
</evidence>
<keyword evidence="12" id="KW-0238">DNA-binding</keyword>
<feature type="domain" description="ABC transporter" evidence="18">
    <location>
        <begin position="25"/>
        <end position="498"/>
    </location>
</feature>
<dbReference type="GO" id="GO:0006281">
    <property type="term" value="P:DNA repair"/>
    <property type="evidence" value="ECO:0007669"/>
    <property type="project" value="UniProtKB-KW"/>
</dbReference>
<dbReference type="GO" id="GO:0004518">
    <property type="term" value="F:nuclease activity"/>
    <property type="evidence" value="ECO:0007669"/>
    <property type="project" value="UniProtKB-KW"/>
</dbReference>
<dbReference type="Gene3D" id="1.20.1580.10">
    <property type="entry name" value="ABC transporter ATPase like domain"/>
    <property type="match status" value="2"/>
</dbReference>
<keyword evidence="2" id="KW-0963">Cytoplasm</keyword>
<feature type="region of interest" description="Disordered" evidence="17">
    <location>
        <begin position="574"/>
        <end position="599"/>
    </location>
</feature>
<evidence type="ECO:0000256" key="12">
    <source>
        <dbReference type="ARBA" id="ARBA00023125"/>
    </source>
</evidence>
<dbReference type="Gene3D" id="1.10.8.280">
    <property type="entry name" value="ABC transporter ATPase domain-like"/>
    <property type="match status" value="1"/>
</dbReference>
<comment type="caution">
    <text evidence="19">The sequence shown here is derived from an EMBL/GenBank/DDBJ whole genome shotgun (WGS) entry which is preliminary data.</text>
</comment>
<keyword evidence="8" id="KW-0863">Zinc-finger</keyword>
<reference evidence="19 20" key="1">
    <citation type="submission" date="2017-12" db="EMBL/GenBank/DDBJ databases">
        <title>Phylogenetic diversity of female urinary microbiome.</title>
        <authorList>
            <person name="Thomas-White K."/>
            <person name="Wolfe A.J."/>
        </authorList>
    </citation>
    <scope>NUCLEOTIDE SEQUENCE [LARGE SCALE GENOMIC DNA]</scope>
    <source>
        <strain evidence="19 20">UMB1298</strain>
    </source>
</reference>
<keyword evidence="13" id="KW-0234">DNA repair</keyword>
<evidence type="ECO:0000256" key="4">
    <source>
        <dbReference type="ARBA" id="ARBA00022737"/>
    </source>
</evidence>
<dbReference type="InterPro" id="IPR041552">
    <property type="entry name" value="UvrA_DNA-bd"/>
</dbReference>
<accession>A0A2I1PAE4</accession>
<dbReference type="AlphaFoldDB" id="A0A2I1PAE4"/>
<evidence type="ECO:0000256" key="16">
    <source>
        <dbReference type="ARBA" id="ARBA00042156"/>
    </source>
</evidence>
<evidence type="ECO:0000256" key="17">
    <source>
        <dbReference type="SAM" id="MobiDB-lite"/>
    </source>
</evidence>
<evidence type="ECO:0000256" key="14">
    <source>
        <dbReference type="ARBA" id="ARBA00038000"/>
    </source>
</evidence>
<dbReference type="GO" id="GO:0008270">
    <property type="term" value="F:zinc ion binding"/>
    <property type="evidence" value="ECO:0007669"/>
    <property type="project" value="UniProtKB-KW"/>
</dbReference>
<evidence type="ECO:0000256" key="3">
    <source>
        <dbReference type="ARBA" id="ARBA00022723"/>
    </source>
</evidence>
<evidence type="ECO:0000256" key="1">
    <source>
        <dbReference type="ARBA" id="ARBA00004496"/>
    </source>
</evidence>
<keyword evidence="4" id="KW-0677">Repeat</keyword>
<dbReference type="Gene3D" id="3.40.50.300">
    <property type="entry name" value="P-loop containing nucleotide triphosphate hydrolases"/>
    <property type="match status" value="2"/>
</dbReference>
<dbReference type="GO" id="GO:0005737">
    <property type="term" value="C:cytoplasm"/>
    <property type="evidence" value="ECO:0007669"/>
    <property type="project" value="UniProtKB-SubCell"/>
</dbReference>